<dbReference type="Pfam" id="PF14748">
    <property type="entry name" value="P5CR_dimer"/>
    <property type="match status" value="1"/>
</dbReference>
<evidence type="ECO:0000313" key="7">
    <source>
        <dbReference type="Proteomes" id="UP000644756"/>
    </source>
</evidence>
<evidence type="ECO:0000259" key="5">
    <source>
        <dbReference type="Pfam" id="PF14748"/>
    </source>
</evidence>
<evidence type="ECO:0000259" key="4">
    <source>
        <dbReference type="Pfam" id="PF03807"/>
    </source>
</evidence>
<dbReference type="SUPFAM" id="SSF48179">
    <property type="entry name" value="6-phosphogluconate dehydrogenase C-terminal domain-like"/>
    <property type="match status" value="1"/>
</dbReference>
<dbReference type="SUPFAM" id="SSF51735">
    <property type="entry name" value="NAD(P)-binding Rossmann-fold domains"/>
    <property type="match status" value="1"/>
</dbReference>
<gene>
    <name evidence="2 6" type="primary">proC</name>
    <name evidence="6" type="ORF">GCM10010916_29840</name>
</gene>
<dbReference type="InterPro" id="IPR036291">
    <property type="entry name" value="NAD(P)-bd_dom_sf"/>
</dbReference>
<dbReference type="AlphaFoldDB" id="A0A917D550"/>
<feature type="domain" description="Pyrroline-5-carboxylate reductase catalytic N-terminal" evidence="4">
    <location>
        <begin position="2"/>
        <end position="97"/>
    </location>
</feature>
<keyword evidence="2" id="KW-0560">Oxidoreductase</keyword>
<name>A0A917D550_9BACL</name>
<dbReference type="GO" id="GO:0055129">
    <property type="term" value="P:L-proline biosynthetic process"/>
    <property type="evidence" value="ECO:0007669"/>
    <property type="project" value="UniProtKB-UniRule"/>
</dbReference>
<feature type="domain" description="Pyrroline-5-carboxylate reductase dimerisation" evidence="5">
    <location>
        <begin position="159"/>
        <end position="261"/>
    </location>
</feature>
<proteinExistence type="inferred from homology"/>
<organism evidence="6 7">
    <name type="scientific">Paenibacillus abyssi</name>
    <dbReference type="NCBI Taxonomy" id="1340531"/>
    <lineage>
        <taxon>Bacteria</taxon>
        <taxon>Bacillati</taxon>
        <taxon>Bacillota</taxon>
        <taxon>Bacilli</taxon>
        <taxon>Bacillales</taxon>
        <taxon>Paenibacillaceae</taxon>
        <taxon>Paenibacillus</taxon>
    </lineage>
</organism>
<dbReference type="Gene3D" id="3.40.50.720">
    <property type="entry name" value="NAD(P)-binding Rossmann-like Domain"/>
    <property type="match status" value="1"/>
</dbReference>
<dbReference type="HAMAP" id="MF_01925">
    <property type="entry name" value="P5C_reductase"/>
    <property type="match status" value="1"/>
</dbReference>
<dbReference type="EMBL" id="BMGR01000009">
    <property type="protein sequence ID" value="GGG11032.1"/>
    <property type="molecule type" value="Genomic_DNA"/>
</dbReference>
<accession>A0A917D550</accession>
<evidence type="ECO:0000256" key="3">
    <source>
        <dbReference type="PIRSR" id="PIRSR000193-1"/>
    </source>
</evidence>
<evidence type="ECO:0000256" key="2">
    <source>
        <dbReference type="HAMAP-Rule" id="MF_01925"/>
    </source>
</evidence>
<keyword evidence="2" id="KW-0641">Proline biosynthesis</keyword>
<dbReference type="InterPro" id="IPR008927">
    <property type="entry name" value="6-PGluconate_DH-like_C_sf"/>
</dbReference>
<comment type="caution">
    <text evidence="6">The sequence shown here is derived from an EMBL/GenBank/DDBJ whole genome shotgun (WGS) entry which is preliminary data.</text>
</comment>
<comment type="function">
    <text evidence="2">Catalyzes the reduction of 1-pyrroline-5-carboxylate (PCA) to L-proline.</text>
</comment>
<keyword evidence="7" id="KW-1185">Reference proteome</keyword>
<dbReference type="PROSITE" id="PS00521">
    <property type="entry name" value="P5CR"/>
    <property type="match status" value="1"/>
</dbReference>
<dbReference type="EC" id="1.5.1.2" evidence="2"/>
<feature type="binding site" evidence="3">
    <location>
        <begin position="6"/>
        <end position="11"/>
    </location>
    <ligand>
        <name>NADP(+)</name>
        <dbReference type="ChEBI" id="CHEBI:58349"/>
    </ligand>
</feature>
<comment type="catalytic activity">
    <reaction evidence="2">
        <text>L-proline + NAD(+) = (S)-1-pyrroline-5-carboxylate + NADH + 2 H(+)</text>
        <dbReference type="Rhea" id="RHEA:14105"/>
        <dbReference type="ChEBI" id="CHEBI:15378"/>
        <dbReference type="ChEBI" id="CHEBI:17388"/>
        <dbReference type="ChEBI" id="CHEBI:57540"/>
        <dbReference type="ChEBI" id="CHEBI:57945"/>
        <dbReference type="ChEBI" id="CHEBI:60039"/>
        <dbReference type="EC" id="1.5.1.2"/>
    </reaction>
</comment>
<dbReference type="Gene3D" id="1.10.3730.10">
    <property type="entry name" value="ProC C-terminal domain-like"/>
    <property type="match status" value="1"/>
</dbReference>
<feature type="binding site" evidence="3">
    <location>
        <position position="56"/>
    </location>
    <ligand>
        <name>NADPH</name>
        <dbReference type="ChEBI" id="CHEBI:57783"/>
    </ligand>
</feature>
<dbReference type="Proteomes" id="UP000644756">
    <property type="component" value="Unassembled WGS sequence"/>
</dbReference>
<sequence>MKVGFIGTGNMGSLLIESFIRSGALLPEQITASNRTSAKAARLATLHPGLQAVPSNVEAAHGKDLVFLCIKPLEFKTVIDEIKASMQPEQMIISITSPVLLARLEEWLPCKVAKVIPSITNYVLSGASLCIYGSRIEAEDQNKLETLLGQISKPLRIEEQYTRVVSDLSSCGPAFFAFLVQKFVDAAVEETGIDHQEATALASSMLLGTGRLLTEGGLSPKELQSLVSVPGGITAEALRLLDCELNDVFNRLIRTTHAKFHEDVAKVSAAFYEENMNGS</sequence>
<keyword evidence="2" id="KW-0963">Cytoplasm</keyword>
<dbReference type="InterPro" id="IPR029036">
    <property type="entry name" value="P5CR_dimer"/>
</dbReference>
<comment type="subcellular location">
    <subcellularLocation>
        <location evidence="2">Cytoplasm</location>
    </subcellularLocation>
</comment>
<evidence type="ECO:0000313" key="6">
    <source>
        <dbReference type="EMBL" id="GGG11032.1"/>
    </source>
</evidence>
<dbReference type="RefSeq" id="WP_188531858.1">
    <property type="nucleotide sequence ID" value="NZ_BMGR01000009.1"/>
</dbReference>
<evidence type="ECO:0000256" key="1">
    <source>
        <dbReference type="ARBA" id="ARBA00005525"/>
    </source>
</evidence>
<comment type="similarity">
    <text evidence="1 2">Belongs to the pyrroline-5-carboxylate reductase family.</text>
</comment>
<dbReference type="InterPro" id="IPR028939">
    <property type="entry name" value="P5C_Rdtase_cat_N"/>
</dbReference>
<dbReference type="InterPro" id="IPR000304">
    <property type="entry name" value="Pyrroline-COOH_reductase"/>
</dbReference>
<comment type="pathway">
    <text evidence="2">Amino-acid biosynthesis; L-proline biosynthesis; L-proline from L-glutamate 5-semialdehyde: step 1/1.</text>
</comment>
<comment type="catalytic activity">
    <reaction evidence="2">
        <text>L-proline + NADP(+) = (S)-1-pyrroline-5-carboxylate + NADPH + 2 H(+)</text>
        <dbReference type="Rhea" id="RHEA:14109"/>
        <dbReference type="ChEBI" id="CHEBI:15378"/>
        <dbReference type="ChEBI" id="CHEBI:17388"/>
        <dbReference type="ChEBI" id="CHEBI:57783"/>
        <dbReference type="ChEBI" id="CHEBI:58349"/>
        <dbReference type="ChEBI" id="CHEBI:60039"/>
        <dbReference type="EC" id="1.5.1.2"/>
    </reaction>
</comment>
<dbReference type="GO" id="GO:0005737">
    <property type="term" value="C:cytoplasm"/>
    <property type="evidence" value="ECO:0007669"/>
    <property type="project" value="UniProtKB-SubCell"/>
</dbReference>
<keyword evidence="2 3" id="KW-0521">NADP</keyword>
<keyword evidence="2" id="KW-0028">Amino-acid biosynthesis</keyword>
<dbReference type="PIRSF" id="PIRSF000193">
    <property type="entry name" value="Pyrrol-5-carb_rd"/>
    <property type="match status" value="1"/>
</dbReference>
<protein>
    <recommendedName>
        <fullName evidence="2">Pyrroline-5-carboxylate reductase</fullName>
        <shortName evidence="2">P5C reductase</shortName>
        <shortName evidence="2">P5CR</shortName>
        <ecNumber evidence="2">1.5.1.2</ecNumber>
    </recommendedName>
    <alternativeName>
        <fullName evidence="2">PCA reductase</fullName>
    </alternativeName>
</protein>
<dbReference type="NCBIfam" id="NF005814">
    <property type="entry name" value="PRK07680.1"/>
    <property type="match status" value="1"/>
</dbReference>
<dbReference type="InterPro" id="IPR053790">
    <property type="entry name" value="P5CR-like_CS"/>
</dbReference>
<dbReference type="GO" id="GO:0004735">
    <property type="term" value="F:pyrroline-5-carboxylate reductase activity"/>
    <property type="evidence" value="ECO:0007669"/>
    <property type="project" value="UniProtKB-UniRule"/>
</dbReference>
<dbReference type="PANTHER" id="PTHR11645">
    <property type="entry name" value="PYRROLINE-5-CARBOXYLATE REDUCTASE"/>
    <property type="match status" value="1"/>
</dbReference>
<reference evidence="6" key="2">
    <citation type="submission" date="2020-09" db="EMBL/GenBank/DDBJ databases">
        <authorList>
            <person name="Sun Q."/>
            <person name="Zhou Y."/>
        </authorList>
    </citation>
    <scope>NUCLEOTIDE SEQUENCE</scope>
    <source>
        <strain evidence="6">CGMCC 1.12987</strain>
    </source>
</reference>
<reference evidence="6" key="1">
    <citation type="journal article" date="2014" name="Int. J. Syst. Evol. Microbiol.">
        <title>Complete genome sequence of Corynebacterium casei LMG S-19264T (=DSM 44701T), isolated from a smear-ripened cheese.</title>
        <authorList>
            <consortium name="US DOE Joint Genome Institute (JGI-PGF)"/>
            <person name="Walter F."/>
            <person name="Albersmeier A."/>
            <person name="Kalinowski J."/>
            <person name="Ruckert C."/>
        </authorList>
    </citation>
    <scope>NUCLEOTIDE SEQUENCE</scope>
    <source>
        <strain evidence="6">CGMCC 1.12987</strain>
    </source>
</reference>
<dbReference type="Pfam" id="PF03807">
    <property type="entry name" value="F420_oxidored"/>
    <property type="match status" value="1"/>
</dbReference>
<dbReference type="PANTHER" id="PTHR11645:SF51">
    <property type="entry name" value="COME OPERON PROTEIN 4"/>
    <property type="match status" value="1"/>
</dbReference>